<evidence type="ECO:0000313" key="9">
    <source>
        <dbReference type="EMBL" id="KAF7284504.1"/>
    </source>
</evidence>
<organism evidence="9 10">
    <name type="scientific">Rhynchophorus ferrugineus</name>
    <name type="common">Red palm weevil</name>
    <name type="synonym">Curculio ferrugineus</name>
    <dbReference type="NCBI Taxonomy" id="354439"/>
    <lineage>
        <taxon>Eukaryota</taxon>
        <taxon>Metazoa</taxon>
        <taxon>Ecdysozoa</taxon>
        <taxon>Arthropoda</taxon>
        <taxon>Hexapoda</taxon>
        <taxon>Insecta</taxon>
        <taxon>Pterygota</taxon>
        <taxon>Neoptera</taxon>
        <taxon>Endopterygota</taxon>
        <taxon>Coleoptera</taxon>
        <taxon>Polyphaga</taxon>
        <taxon>Cucujiformia</taxon>
        <taxon>Curculionidae</taxon>
        <taxon>Dryophthorinae</taxon>
        <taxon>Rhynchophorus</taxon>
    </lineage>
</organism>
<dbReference type="SUPFAM" id="SSF81415">
    <property type="entry name" value="Mitochondrial cytochrome c oxidase subunit VIc"/>
    <property type="match status" value="1"/>
</dbReference>
<accession>A0A834MMS0</accession>
<evidence type="ECO:0008006" key="11">
    <source>
        <dbReference type="Google" id="ProtNLM"/>
    </source>
</evidence>
<evidence type="ECO:0000313" key="10">
    <source>
        <dbReference type="Proteomes" id="UP000625711"/>
    </source>
</evidence>
<evidence type="ECO:0000256" key="8">
    <source>
        <dbReference type="ARBA" id="ARBA00023136"/>
    </source>
</evidence>
<evidence type="ECO:0000256" key="4">
    <source>
        <dbReference type="ARBA" id="ARBA00022692"/>
    </source>
</evidence>
<evidence type="ECO:0000256" key="3">
    <source>
        <dbReference type="ARBA" id="ARBA00007204"/>
    </source>
</evidence>
<dbReference type="PANTHER" id="PTHR48416">
    <property type="entry name" value="CYTOCHROME C OXIDASE SUBUNIT 6C"/>
    <property type="match status" value="1"/>
</dbReference>
<keyword evidence="6" id="KW-1133">Transmembrane helix</keyword>
<keyword evidence="7" id="KW-0496">Mitochondrion</keyword>
<name>A0A834MMS0_RHYFE</name>
<dbReference type="InterPro" id="IPR034884">
    <property type="entry name" value="Cytochrome_c_oxidase_VIc/VIIs"/>
</dbReference>
<keyword evidence="8" id="KW-0472">Membrane</keyword>
<keyword evidence="5" id="KW-0999">Mitochondrion inner membrane</keyword>
<dbReference type="OrthoDB" id="10051322at2759"/>
<evidence type="ECO:0000256" key="1">
    <source>
        <dbReference type="ARBA" id="ARBA00004434"/>
    </source>
</evidence>
<comment type="pathway">
    <text evidence="2">Energy metabolism; oxidative phosphorylation.</text>
</comment>
<dbReference type="CDD" id="cd22901">
    <property type="entry name" value="CcO_VIc"/>
    <property type="match status" value="1"/>
</dbReference>
<dbReference type="InterPro" id="IPR051389">
    <property type="entry name" value="Cytochrome_c_oxidase_VIc"/>
</dbReference>
<evidence type="ECO:0000256" key="7">
    <source>
        <dbReference type="ARBA" id="ARBA00023128"/>
    </source>
</evidence>
<sequence>MNILNRLYHFTLLKILVNRENRMSSTVSTTLKKPQLRRLLYTNVRNTLISVAVSITVVTAIVKIFHNDARKKAYADFYKNYDINAEFEKMRKKGLFDSCPSD</sequence>
<dbReference type="Gene3D" id="4.10.93.10">
    <property type="entry name" value="Mitochondrial cytochrome c oxidase subunit VIc/VIIs"/>
    <property type="match status" value="1"/>
</dbReference>
<reference evidence="9" key="1">
    <citation type="submission" date="2020-08" db="EMBL/GenBank/DDBJ databases">
        <title>Genome sequencing and assembly of the red palm weevil Rhynchophorus ferrugineus.</title>
        <authorList>
            <person name="Dias G.B."/>
            <person name="Bergman C.M."/>
            <person name="Manee M."/>
        </authorList>
    </citation>
    <scope>NUCLEOTIDE SEQUENCE</scope>
    <source>
        <strain evidence="9">AA-2017</strain>
        <tissue evidence="9">Whole larva</tissue>
    </source>
</reference>
<comment type="subcellular location">
    <subcellularLocation>
        <location evidence="1">Mitochondrion inner membrane</location>
        <topology evidence="1">Single-pass membrane protein</topology>
    </subcellularLocation>
</comment>
<dbReference type="InterPro" id="IPR037169">
    <property type="entry name" value="Cytochrome_c_oxidase_VIc_sf"/>
</dbReference>
<dbReference type="GO" id="GO:0005743">
    <property type="term" value="C:mitochondrial inner membrane"/>
    <property type="evidence" value="ECO:0007669"/>
    <property type="project" value="UniProtKB-SubCell"/>
</dbReference>
<keyword evidence="10" id="KW-1185">Reference proteome</keyword>
<comment type="caution">
    <text evidence="9">The sequence shown here is derived from an EMBL/GenBank/DDBJ whole genome shotgun (WGS) entry which is preliminary data.</text>
</comment>
<dbReference type="AlphaFoldDB" id="A0A834MMS0"/>
<proteinExistence type="inferred from homology"/>
<keyword evidence="4" id="KW-0812">Transmembrane</keyword>
<evidence type="ECO:0000256" key="5">
    <source>
        <dbReference type="ARBA" id="ARBA00022792"/>
    </source>
</evidence>
<dbReference type="Proteomes" id="UP000625711">
    <property type="component" value="Unassembled WGS sequence"/>
</dbReference>
<comment type="similarity">
    <text evidence="3">Belongs to the cytochrome c oxidase subunit 6c family.</text>
</comment>
<evidence type="ECO:0000256" key="6">
    <source>
        <dbReference type="ARBA" id="ARBA00022989"/>
    </source>
</evidence>
<evidence type="ECO:0000256" key="2">
    <source>
        <dbReference type="ARBA" id="ARBA00004673"/>
    </source>
</evidence>
<dbReference type="Pfam" id="PF02937">
    <property type="entry name" value="COX6C"/>
    <property type="match status" value="1"/>
</dbReference>
<gene>
    <name evidence="9" type="ORF">GWI33_022093</name>
</gene>
<protein>
    <recommendedName>
        <fullName evidence="11">Mitochondrial cytochrome c oxidase subunit VIc/VIIs domain-containing protein</fullName>
    </recommendedName>
</protein>
<dbReference type="PANTHER" id="PTHR48416:SF1">
    <property type="entry name" value="CYTOCHROME C OXIDASE SUBUNIT 6C"/>
    <property type="match status" value="1"/>
</dbReference>
<dbReference type="EMBL" id="JAACXV010000077">
    <property type="protein sequence ID" value="KAF7284504.1"/>
    <property type="molecule type" value="Genomic_DNA"/>
</dbReference>